<organism evidence="2 3">
    <name type="scientific">Canna indica</name>
    <name type="common">Indian-shot</name>
    <dbReference type="NCBI Taxonomy" id="4628"/>
    <lineage>
        <taxon>Eukaryota</taxon>
        <taxon>Viridiplantae</taxon>
        <taxon>Streptophyta</taxon>
        <taxon>Embryophyta</taxon>
        <taxon>Tracheophyta</taxon>
        <taxon>Spermatophyta</taxon>
        <taxon>Magnoliopsida</taxon>
        <taxon>Liliopsida</taxon>
        <taxon>Zingiberales</taxon>
        <taxon>Cannaceae</taxon>
        <taxon>Canna</taxon>
    </lineage>
</organism>
<dbReference type="PANTHER" id="PTHR31972:SF48">
    <property type="entry name" value="OS04G0407500 PROTEIN"/>
    <property type="match status" value="1"/>
</dbReference>
<dbReference type="Proteomes" id="UP001327560">
    <property type="component" value="Chromosome 9"/>
</dbReference>
<dbReference type="AlphaFoldDB" id="A0AAQ3L4R8"/>
<name>A0AAQ3L4R8_9LILI</name>
<protein>
    <recommendedName>
        <fullName evidence="4">DUF868 domain-containing protein</fullName>
    </recommendedName>
</protein>
<reference evidence="2 3" key="1">
    <citation type="submission" date="2023-10" db="EMBL/GenBank/DDBJ databases">
        <title>Chromosome-scale genome assembly provides insights into flower coloration mechanisms of Canna indica.</title>
        <authorList>
            <person name="Li C."/>
        </authorList>
    </citation>
    <scope>NUCLEOTIDE SEQUENCE [LARGE SCALE GENOMIC DNA]</scope>
    <source>
        <tissue evidence="2">Flower</tissue>
    </source>
</reference>
<dbReference type="EMBL" id="CP136898">
    <property type="protein sequence ID" value="WOL18548.1"/>
    <property type="molecule type" value="Genomic_DNA"/>
</dbReference>
<dbReference type="InterPro" id="IPR008586">
    <property type="entry name" value="DUF868_pln"/>
</dbReference>
<accession>A0AAQ3L4R8</accession>
<feature type="compositionally biased region" description="Pro residues" evidence="1">
    <location>
        <begin position="18"/>
        <end position="27"/>
    </location>
</feature>
<keyword evidence="3" id="KW-1185">Reference proteome</keyword>
<gene>
    <name evidence="2" type="ORF">Cni_G27345</name>
</gene>
<sequence length="327" mass="36392">MLSKSLPAEKPFFHSNPSLPPPPPPPHSTMRDMVACFSDHAVRVAESSCSGSFASSLTSPPLTANKNTASSSYKATLSTRKQLLVNLIWHRTNTGDASVLVAVEENSSAKRDGQCQVLRKKKGNRPFPAGNSACTLFWDFSAAKYAGAAPEPVKDYYLVVLADDELVLLVGDTCRDFIKSKFERKPRVAEFSMYRRAEQVFGVTHHSTKARFCSGGREHEVMIRCKGDESDAASAELYVCVDRKRLINVRRVSWNFRGNQTIYVDGSPIDVLWNVHDWWFRGSPSGGGAATFVFRTRSNMDSRLWSEEELAKGTSQFTLLIQASKNR</sequence>
<evidence type="ECO:0000313" key="2">
    <source>
        <dbReference type="EMBL" id="WOL18548.1"/>
    </source>
</evidence>
<proteinExistence type="predicted"/>
<feature type="region of interest" description="Disordered" evidence="1">
    <location>
        <begin position="1"/>
        <end position="29"/>
    </location>
</feature>
<evidence type="ECO:0000313" key="3">
    <source>
        <dbReference type="Proteomes" id="UP001327560"/>
    </source>
</evidence>
<dbReference type="Pfam" id="PF05910">
    <property type="entry name" value="DUF868"/>
    <property type="match status" value="1"/>
</dbReference>
<evidence type="ECO:0008006" key="4">
    <source>
        <dbReference type="Google" id="ProtNLM"/>
    </source>
</evidence>
<dbReference type="PANTHER" id="PTHR31972">
    <property type="entry name" value="EXPRESSED PROTEIN"/>
    <property type="match status" value="1"/>
</dbReference>
<evidence type="ECO:0000256" key="1">
    <source>
        <dbReference type="SAM" id="MobiDB-lite"/>
    </source>
</evidence>